<proteinExistence type="predicted"/>
<dbReference type="EMBL" id="JARAKH010000031">
    <property type="protein sequence ID" value="KAK8386336.1"/>
    <property type="molecule type" value="Genomic_DNA"/>
</dbReference>
<keyword evidence="2" id="KW-1185">Reference proteome</keyword>
<evidence type="ECO:0000313" key="1">
    <source>
        <dbReference type="EMBL" id="KAK8386336.1"/>
    </source>
</evidence>
<sequence>MASEKTDPDDSIKSGGAGCFIITPLSCPQSGRNEAEEQAEGCGVCSAAELMPFEVNDWTDGKVVTRRASGRNLGRLL</sequence>
<dbReference type="AlphaFoldDB" id="A0AAW0TGD0"/>
<gene>
    <name evidence="1" type="ORF">O3P69_010777</name>
</gene>
<dbReference type="Proteomes" id="UP001487740">
    <property type="component" value="Unassembled WGS sequence"/>
</dbReference>
<evidence type="ECO:0000313" key="2">
    <source>
        <dbReference type="Proteomes" id="UP001487740"/>
    </source>
</evidence>
<name>A0AAW0TGD0_SCYPA</name>
<comment type="caution">
    <text evidence="1">The sequence shown here is derived from an EMBL/GenBank/DDBJ whole genome shotgun (WGS) entry which is preliminary data.</text>
</comment>
<reference evidence="1 2" key="1">
    <citation type="submission" date="2023-03" db="EMBL/GenBank/DDBJ databases">
        <title>High-quality genome of Scylla paramamosain provides insights in environmental adaptation.</title>
        <authorList>
            <person name="Zhang L."/>
        </authorList>
    </citation>
    <scope>NUCLEOTIDE SEQUENCE [LARGE SCALE GENOMIC DNA]</scope>
    <source>
        <strain evidence="1">LZ_2023a</strain>
        <tissue evidence="1">Muscle</tissue>
    </source>
</reference>
<organism evidence="1 2">
    <name type="scientific">Scylla paramamosain</name>
    <name type="common">Mud crab</name>
    <dbReference type="NCBI Taxonomy" id="85552"/>
    <lineage>
        <taxon>Eukaryota</taxon>
        <taxon>Metazoa</taxon>
        <taxon>Ecdysozoa</taxon>
        <taxon>Arthropoda</taxon>
        <taxon>Crustacea</taxon>
        <taxon>Multicrustacea</taxon>
        <taxon>Malacostraca</taxon>
        <taxon>Eumalacostraca</taxon>
        <taxon>Eucarida</taxon>
        <taxon>Decapoda</taxon>
        <taxon>Pleocyemata</taxon>
        <taxon>Brachyura</taxon>
        <taxon>Eubrachyura</taxon>
        <taxon>Portunoidea</taxon>
        <taxon>Portunidae</taxon>
        <taxon>Portuninae</taxon>
        <taxon>Scylla</taxon>
    </lineage>
</organism>
<accession>A0AAW0TGD0</accession>
<protein>
    <submittedName>
        <fullName evidence="1">Uncharacterized protein</fullName>
    </submittedName>
</protein>